<sequence length="133" mass="13555">MATAPPTVGVLRARLSRAGSRCLSLLGTLLLALLASHGMTTESGPANLAHPAAVVMPAADPHDAHHDHSSHHSADAAQDCLSGALKDGTDLPAHGDTATRAVPPLSVSPWAAARLRNHGPTTLPCPVTPALRI</sequence>
<gene>
    <name evidence="1" type="ORF">GCM10009544_50350</name>
</gene>
<name>A0ABP3KLW8_9ACTN</name>
<accession>A0ABP3KLW8</accession>
<evidence type="ECO:0000313" key="2">
    <source>
        <dbReference type="Proteomes" id="UP001499895"/>
    </source>
</evidence>
<reference evidence="2" key="1">
    <citation type="journal article" date="2019" name="Int. J. Syst. Evol. Microbiol.">
        <title>The Global Catalogue of Microorganisms (GCM) 10K type strain sequencing project: providing services to taxonomists for standard genome sequencing and annotation.</title>
        <authorList>
            <consortium name="The Broad Institute Genomics Platform"/>
            <consortium name="The Broad Institute Genome Sequencing Center for Infectious Disease"/>
            <person name="Wu L."/>
            <person name="Ma J."/>
        </authorList>
    </citation>
    <scope>NUCLEOTIDE SEQUENCE [LARGE SCALE GENOMIC DNA]</scope>
    <source>
        <strain evidence="2">JCM 10649</strain>
    </source>
</reference>
<comment type="caution">
    <text evidence="1">The sequence shown here is derived from an EMBL/GenBank/DDBJ whole genome shotgun (WGS) entry which is preliminary data.</text>
</comment>
<dbReference type="Proteomes" id="UP001499895">
    <property type="component" value="Unassembled WGS sequence"/>
</dbReference>
<dbReference type="EMBL" id="BAAAHB010000075">
    <property type="protein sequence ID" value="GAA0482332.1"/>
    <property type="molecule type" value="Genomic_DNA"/>
</dbReference>
<proteinExistence type="predicted"/>
<evidence type="ECO:0000313" key="1">
    <source>
        <dbReference type="EMBL" id="GAA0482332.1"/>
    </source>
</evidence>
<protein>
    <recommendedName>
        <fullName evidence="3">Secreted protein</fullName>
    </recommendedName>
</protein>
<evidence type="ECO:0008006" key="3">
    <source>
        <dbReference type="Google" id="ProtNLM"/>
    </source>
</evidence>
<keyword evidence="2" id="KW-1185">Reference proteome</keyword>
<dbReference type="RefSeq" id="WP_344094835.1">
    <property type="nucleotide sequence ID" value="NZ_BAAAHB010000075.1"/>
</dbReference>
<organism evidence="1 2">
    <name type="scientific">Streptomyces stramineus</name>
    <dbReference type="NCBI Taxonomy" id="173861"/>
    <lineage>
        <taxon>Bacteria</taxon>
        <taxon>Bacillati</taxon>
        <taxon>Actinomycetota</taxon>
        <taxon>Actinomycetes</taxon>
        <taxon>Kitasatosporales</taxon>
        <taxon>Streptomycetaceae</taxon>
        <taxon>Streptomyces</taxon>
    </lineage>
</organism>